<evidence type="ECO:0000313" key="10">
    <source>
        <dbReference type="Proteomes" id="UP001172457"/>
    </source>
</evidence>
<dbReference type="SUPFAM" id="SSF56672">
    <property type="entry name" value="DNA/RNA polymerases"/>
    <property type="match status" value="1"/>
</dbReference>
<dbReference type="PANTHER" id="PTHR11439:SF461">
    <property type="entry name" value="OS10G0432200 PROTEIN"/>
    <property type="match status" value="1"/>
</dbReference>
<dbReference type="Gene3D" id="1.10.357.140">
    <property type="entry name" value="UbiA prenyltransferase"/>
    <property type="match status" value="1"/>
</dbReference>
<evidence type="ECO:0000259" key="8">
    <source>
        <dbReference type="PROSITE" id="PS50994"/>
    </source>
</evidence>
<evidence type="ECO:0000313" key="9">
    <source>
        <dbReference type="EMBL" id="KAJ9538525.1"/>
    </source>
</evidence>
<evidence type="ECO:0000256" key="6">
    <source>
        <dbReference type="SAM" id="MobiDB-lite"/>
    </source>
</evidence>
<evidence type="ECO:0000256" key="1">
    <source>
        <dbReference type="ARBA" id="ARBA00004141"/>
    </source>
</evidence>
<dbReference type="Pfam" id="PF22936">
    <property type="entry name" value="Pol_BBD"/>
    <property type="match status" value="1"/>
</dbReference>
<reference evidence="9" key="1">
    <citation type="submission" date="2023-03" db="EMBL/GenBank/DDBJ databases">
        <title>Chromosome-scale reference genome and RAD-based genetic map of yellow starthistle (Centaurea solstitialis) reveal putative structural variation and QTLs associated with invader traits.</title>
        <authorList>
            <person name="Reatini B."/>
            <person name="Cang F.A."/>
            <person name="Jiang Q."/>
            <person name="Mckibben M.T.W."/>
            <person name="Barker M.S."/>
            <person name="Rieseberg L.H."/>
            <person name="Dlugosch K.M."/>
        </authorList>
    </citation>
    <scope>NUCLEOTIDE SEQUENCE</scope>
    <source>
        <strain evidence="9">CAN-66</strain>
        <tissue evidence="9">Leaf</tissue>
    </source>
</reference>
<keyword evidence="10" id="KW-1185">Reference proteome</keyword>
<dbReference type="Pfam" id="PF13976">
    <property type="entry name" value="gag_pre-integrs"/>
    <property type="match status" value="1"/>
</dbReference>
<comment type="subcellular location">
    <subcellularLocation>
        <location evidence="1">Membrane</location>
        <topology evidence="1">Multi-pass membrane protein</topology>
    </subcellularLocation>
</comment>
<sequence length="1396" mass="156851">MTPNLSHFQPQSTTSNGSVSLDPSQKGVLMQLLRQNQHLMQLLVRRQLMQQPMSWTMEMHYPRSSTSDHFWIFDSGCFNHMSPYPAGFITKQPSPHPTVRTADLTPKHVLFSGNYSTDLIQLPEVLHVPGLAIGLVSLTQLQEMGLLISFDFFGCAIQDPKTKQILGKGRRVGRTLEVIYLRLPLSSSHTNLAAPISTTSSFDLWHARLGHLSSARIKLLANSGVLGNVTSNEVSCLSCKLGKHHALPFELNDYTSVSAFDLIHSDVWGPAPHPSMGGHRYFVIFIDDHTRFTWIYLMKHRSELPQLYINFARMIQTQFSKPIKILRADNAMEYKESSLIAFLRSQGTISQYSCPGTSPQNGRAERKHRHILDTVRTLLVSAKCPERFWGEAAFTAVYTINRHPTPVLQHKSPYEVLHGVLPTYELLKVWGCACFVQLQPHEYTKLEPRGRLCLFLGYGIEHKGYRCWDPISKRLRISRHVTFWEDVPFYDMPNSEPSITHHTPFFTDPSLSLDTPFTTPIPTPVSDSTATTSDPSPPVPTPSTPPESPAESTDPGPSTSTAVRRSDRVRQVPAHLRDYHCYATLLSHHEPTSYKEASSSSHWQAAMQEELRALAKAQTWDSVLLPPGKRPIGSKWVFKIKTKSDGSIDRYKARLVAKGFNQEYGIDYEETFAPVARVTSVRSLLAIAATKNWPLFQMDVKNAFLNGDLSEEVYMTPPPGVSLPSGHVCRLRKALYGLKQAPRAWFEKFSNTVLSLGFSASNYDSGLFTRTTAAGSILLLLYVDDMIITGSDSTGIASLKQSLSSAFEMKDLGKLHYFLGLEVLSDVSGTYLCQAKYISDLLSKAGLSDTKVASTPLEYNLHLTPSAGTPLQDPTRYRQLVGSLVYLTVTRPDIAYAVHTVSQFMAAPRSDHYAAVLRILRYLKGTMFHGLYFSSTSSLVLRGFSDADWDSDMTDRRSTTGYCFFLGDSLISWRSKKQSLTARSSTEAEYRALADTSQELIWLRWLLSDMGAPQKSPTPLWCDNNSAIQIAHNDVFHERTKHIEIDCHFVRQHVVRNTIRLHPISTLDQPADIFTKAHLPGRFRELVTKLNLSHSSQIKLKSMEATQAFRKGQREHDVHLEHVMSQKGTPPSNFKKTITRCPQTYSVVSTMQRQILSVLSTSFIAIERISDLSPLFFIKVFQAICGGIFMQIYVCGFNQICDIEIDKINKPDLPLAAGELTMNSAIIMTSFSAIMLPLLRWKRFPYTAVLYMINSRALAIPFGYYLHARNAIRGGAFILSRRHIFSIAMLTVFSVVLILFKDIPDIKGDEMHGIKSLASQIGPESMFWSCIWLLGITYGVAIFVGTTSSSTWSKYVTILGHLATMLALWVRSKSVDLKSMASISSMYLFLWKNLNN</sequence>
<dbReference type="Gene3D" id="3.30.420.10">
    <property type="entry name" value="Ribonuclease H-like superfamily/Ribonuclease H"/>
    <property type="match status" value="1"/>
</dbReference>
<gene>
    <name evidence="9" type="ORF">OSB04_031258</name>
</gene>
<feature type="transmembrane region" description="Helical" evidence="7">
    <location>
        <begin position="1352"/>
        <end position="1370"/>
    </location>
</feature>
<proteinExistence type="predicted"/>
<keyword evidence="2 7" id="KW-0812">Transmembrane</keyword>
<feature type="domain" description="Integrase catalytic" evidence="8">
    <location>
        <begin position="244"/>
        <end position="421"/>
    </location>
</feature>
<dbReference type="InterPro" id="IPR013103">
    <property type="entry name" value="RVT_2"/>
</dbReference>
<dbReference type="InterPro" id="IPR000537">
    <property type="entry name" value="UbiA_prenyltransferase"/>
</dbReference>
<feature type="region of interest" description="Disordered" evidence="6">
    <location>
        <begin position="1"/>
        <end position="22"/>
    </location>
</feature>
<dbReference type="InterPro" id="IPR025724">
    <property type="entry name" value="GAG-pre-integrase_dom"/>
</dbReference>
<dbReference type="SUPFAM" id="SSF53098">
    <property type="entry name" value="Ribonuclease H-like"/>
    <property type="match status" value="1"/>
</dbReference>
<accession>A0AA38SLU2</accession>
<evidence type="ECO:0000256" key="7">
    <source>
        <dbReference type="SAM" id="Phobius"/>
    </source>
</evidence>
<dbReference type="GO" id="GO:0015074">
    <property type="term" value="P:DNA integration"/>
    <property type="evidence" value="ECO:0007669"/>
    <property type="project" value="InterPro"/>
</dbReference>
<dbReference type="InterPro" id="IPR057670">
    <property type="entry name" value="SH3_retrovirus"/>
</dbReference>
<feature type="region of interest" description="Disordered" evidence="6">
    <location>
        <begin position="516"/>
        <end position="570"/>
    </location>
</feature>
<dbReference type="Pfam" id="PF01040">
    <property type="entry name" value="UbiA"/>
    <property type="match status" value="1"/>
</dbReference>
<feature type="transmembrane region" description="Helical" evidence="7">
    <location>
        <begin position="1246"/>
        <end position="1264"/>
    </location>
</feature>
<dbReference type="Pfam" id="PF07727">
    <property type="entry name" value="RVT_2"/>
    <property type="match status" value="1"/>
</dbReference>
<dbReference type="GO" id="GO:0016020">
    <property type="term" value="C:membrane"/>
    <property type="evidence" value="ECO:0007669"/>
    <property type="project" value="UniProtKB-SubCell"/>
</dbReference>
<dbReference type="InterPro" id="IPR012337">
    <property type="entry name" value="RNaseH-like_sf"/>
</dbReference>
<dbReference type="Proteomes" id="UP001172457">
    <property type="component" value="Chromosome 8"/>
</dbReference>
<dbReference type="CDD" id="cd09272">
    <property type="entry name" value="RNase_HI_RT_Ty1"/>
    <property type="match status" value="1"/>
</dbReference>
<dbReference type="InterPro" id="IPR001584">
    <property type="entry name" value="Integrase_cat-core"/>
</dbReference>
<dbReference type="InterPro" id="IPR036397">
    <property type="entry name" value="RNaseH_sf"/>
</dbReference>
<evidence type="ECO:0000256" key="3">
    <source>
        <dbReference type="ARBA" id="ARBA00022750"/>
    </source>
</evidence>
<dbReference type="InterPro" id="IPR043502">
    <property type="entry name" value="DNA/RNA_pol_sf"/>
</dbReference>
<organism evidence="9 10">
    <name type="scientific">Centaurea solstitialis</name>
    <name type="common">yellow star-thistle</name>
    <dbReference type="NCBI Taxonomy" id="347529"/>
    <lineage>
        <taxon>Eukaryota</taxon>
        <taxon>Viridiplantae</taxon>
        <taxon>Streptophyta</taxon>
        <taxon>Embryophyta</taxon>
        <taxon>Tracheophyta</taxon>
        <taxon>Spermatophyta</taxon>
        <taxon>Magnoliopsida</taxon>
        <taxon>eudicotyledons</taxon>
        <taxon>Gunneridae</taxon>
        <taxon>Pentapetalae</taxon>
        <taxon>asterids</taxon>
        <taxon>campanulids</taxon>
        <taxon>Asterales</taxon>
        <taxon>Asteraceae</taxon>
        <taxon>Carduoideae</taxon>
        <taxon>Cardueae</taxon>
        <taxon>Centaureinae</taxon>
        <taxon>Centaurea</taxon>
    </lineage>
</organism>
<evidence type="ECO:0000256" key="2">
    <source>
        <dbReference type="ARBA" id="ARBA00022692"/>
    </source>
</evidence>
<dbReference type="PANTHER" id="PTHR11439">
    <property type="entry name" value="GAG-POL-RELATED RETROTRANSPOSON"/>
    <property type="match status" value="1"/>
</dbReference>
<keyword evidence="5 7" id="KW-0472">Membrane</keyword>
<keyword evidence="3" id="KW-0645">Protease</keyword>
<dbReference type="EMBL" id="JARYMX010000008">
    <property type="protein sequence ID" value="KAJ9538525.1"/>
    <property type="molecule type" value="Genomic_DNA"/>
</dbReference>
<feature type="compositionally biased region" description="Pro residues" evidence="6">
    <location>
        <begin position="535"/>
        <end position="548"/>
    </location>
</feature>
<protein>
    <recommendedName>
        <fullName evidence="8">Integrase catalytic domain-containing protein</fullName>
    </recommendedName>
</protein>
<dbReference type="GO" id="GO:0016765">
    <property type="term" value="F:transferase activity, transferring alkyl or aryl (other than methyl) groups"/>
    <property type="evidence" value="ECO:0007669"/>
    <property type="project" value="InterPro"/>
</dbReference>
<dbReference type="Pfam" id="PF25597">
    <property type="entry name" value="SH3_retrovirus"/>
    <property type="match status" value="1"/>
</dbReference>
<dbReference type="GO" id="GO:0003676">
    <property type="term" value="F:nucleic acid binding"/>
    <property type="evidence" value="ECO:0007669"/>
    <property type="project" value="InterPro"/>
</dbReference>
<dbReference type="GO" id="GO:0004190">
    <property type="term" value="F:aspartic-type endopeptidase activity"/>
    <property type="evidence" value="ECO:0007669"/>
    <property type="project" value="UniProtKB-KW"/>
</dbReference>
<keyword evidence="3" id="KW-0064">Aspartyl protease</keyword>
<keyword evidence="4 7" id="KW-1133">Transmembrane helix</keyword>
<feature type="transmembrane region" description="Helical" evidence="7">
    <location>
        <begin position="1325"/>
        <end position="1346"/>
    </location>
</feature>
<feature type="compositionally biased region" description="Low complexity" evidence="6">
    <location>
        <begin position="524"/>
        <end position="534"/>
    </location>
</feature>
<evidence type="ECO:0000256" key="5">
    <source>
        <dbReference type="ARBA" id="ARBA00023136"/>
    </source>
</evidence>
<keyword evidence="3" id="KW-0378">Hydrolase</keyword>
<name>A0AA38SLU2_9ASTR</name>
<comment type="caution">
    <text evidence="9">The sequence shown here is derived from an EMBL/GenBank/DDBJ whole genome shotgun (WGS) entry which is preliminary data.</text>
</comment>
<dbReference type="InterPro" id="IPR044878">
    <property type="entry name" value="UbiA_sf"/>
</dbReference>
<dbReference type="InterPro" id="IPR054722">
    <property type="entry name" value="PolX-like_BBD"/>
</dbReference>
<evidence type="ECO:0000256" key="4">
    <source>
        <dbReference type="ARBA" id="ARBA00022989"/>
    </source>
</evidence>
<dbReference type="PROSITE" id="PS50994">
    <property type="entry name" value="INTEGRASE"/>
    <property type="match status" value="1"/>
</dbReference>
<feature type="transmembrane region" description="Helical" evidence="7">
    <location>
        <begin position="1284"/>
        <end position="1304"/>
    </location>
</feature>